<dbReference type="PATRIC" id="fig|28128.5.peg.2275"/>
<sequence length="43" mass="4840">MATSSGIRWQEVEAMTMVSEAGDMECCLWGNKILVFEKWNAEG</sequence>
<keyword evidence="2" id="KW-1185">Reference proteome</keyword>
<reference evidence="2" key="1">
    <citation type="submission" date="2016-01" db="EMBL/GenBank/DDBJ databases">
        <authorList>
            <person name="Mitreva M."/>
            <person name="Pepin K.H."/>
            <person name="Mihindukulasuriya K.A."/>
            <person name="Fulton R."/>
            <person name="Fronick C."/>
            <person name="O'Laughlin M."/>
            <person name="Miner T."/>
            <person name="Herter B."/>
            <person name="Rosa B.A."/>
            <person name="Cordes M."/>
            <person name="Tomlinson C."/>
            <person name="Wollam A."/>
            <person name="Palsikar V.B."/>
            <person name="Mardis E.R."/>
            <person name="Wilson R.K."/>
        </authorList>
    </citation>
    <scope>NUCLEOTIDE SEQUENCE [LARGE SCALE GENOMIC DNA]</scope>
    <source>
        <strain evidence="2">MJR7716</strain>
    </source>
</reference>
<dbReference type="EMBL" id="LRQG01000197">
    <property type="protein sequence ID" value="KXA34746.1"/>
    <property type="molecule type" value="Genomic_DNA"/>
</dbReference>
<name>A0A133PXK7_9BACT</name>
<organism evidence="1 2">
    <name type="scientific">Prevotella corporis</name>
    <dbReference type="NCBI Taxonomy" id="28128"/>
    <lineage>
        <taxon>Bacteria</taxon>
        <taxon>Pseudomonadati</taxon>
        <taxon>Bacteroidota</taxon>
        <taxon>Bacteroidia</taxon>
        <taxon>Bacteroidales</taxon>
        <taxon>Prevotellaceae</taxon>
        <taxon>Prevotella</taxon>
    </lineage>
</organism>
<dbReference type="Proteomes" id="UP000070533">
    <property type="component" value="Unassembled WGS sequence"/>
</dbReference>
<comment type="caution">
    <text evidence="1">The sequence shown here is derived from an EMBL/GenBank/DDBJ whole genome shotgun (WGS) entry which is preliminary data.</text>
</comment>
<dbReference type="AlphaFoldDB" id="A0A133PXK7"/>
<evidence type="ECO:0000313" key="1">
    <source>
        <dbReference type="EMBL" id="KXA34746.1"/>
    </source>
</evidence>
<proteinExistence type="predicted"/>
<gene>
    <name evidence="1" type="ORF">HMPREF3226_02211</name>
</gene>
<protein>
    <submittedName>
        <fullName evidence="1">Uncharacterized protein</fullName>
    </submittedName>
</protein>
<accession>A0A133PXK7</accession>
<evidence type="ECO:0000313" key="2">
    <source>
        <dbReference type="Proteomes" id="UP000070533"/>
    </source>
</evidence>